<dbReference type="Pfam" id="PF00356">
    <property type="entry name" value="LacI"/>
    <property type="match status" value="1"/>
</dbReference>
<dbReference type="InterPro" id="IPR000843">
    <property type="entry name" value="HTH_LacI"/>
</dbReference>
<accession>A0ABX1R5H4</accession>
<evidence type="ECO:0000256" key="2">
    <source>
        <dbReference type="ARBA" id="ARBA00023125"/>
    </source>
</evidence>
<dbReference type="PROSITE" id="PS50932">
    <property type="entry name" value="HTH_LACI_2"/>
    <property type="match status" value="1"/>
</dbReference>
<organism evidence="5 6">
    <name type="scientific">Pseudonocardia xinjiangensis</name>
    <dbReference type="NCBI Taxonomy" id="75289"/>
    <lineage>
        <taxon>Bacteria</taxon>
        <taxon>Bacillati</taxon>
        <taxon>Actinomycetota</taxon>
        <taxon>Actinomycetes</taxon>
        <taxon>Pseudonocardiales</taxon>
        <taxon>Pseudonocardiaceae</taxon>
        <taxon>Pseudonocardia</taxon>
    </lineage>
</organism>
<dbReference type="SUPFAM" id="SSF47413">
    <property type="entry name" value="lambda repressor-like DNA-binding domains"/>
    <property type="match status" value="1"/>
</dbReference>
<dbReference type="CDD" id="cd01392">
    <property type="entry name" value="HTH_LacI"/>
    <property type="match status" value="1"/>
</dbReference>
<dbReference type="Pfam" id="PF13377">
    <property type="entry name" value="Peripla_BP_3"/>
    <property type="match status" value="1"/>
</dbReference>
<evidence type="ECO:0000313" key="5">
    <source>
        <dbReference type="EMBL" id="NMH75647.1"/>
    </source>
</evidence>
<keyword evidence="3" id="KW-0804">Transcription</keyword>
<dbReference type="PANTHER" id="PTHR30146">
    <property type="entry name" value="LACI-RELATED TRANSCRIPTIONAL REPRESSOR"/>
    <property type="match status" value="1"/>
</dbReference>
<dbReference type="RefSeq" id="WP_169393713.1">
    <property type="nucleotide sequence ID" value="NZ_BAAAJH010000033.1"/>
</dbReference>
<sequence>MTRGPDARRPTIMEVAALAGVSHQTVSRYLRHNGGLKPATVEKVDAAIRALDYRPNLVARSMRTKHSNRLAIVLPTLPGFVPVRLLAGASSVAHEAGYQLEIVSLDGSSEVRAERTRELVESGYVGGVLSLAPLPGFDPGARAHGSATIVITPEYDQNLHGAGALADGSMEGEIVAYLSSLGHRRFVHLAGPDTFPSARNRKAAYLEAIDRLGLESYAVFDGNWTARAGYEAIRDLATDAGVTAVVAANDVMAVGAIRAALDRGWRVPEDLSVIGWDNEEIARYGSPSLTTVAVDRERQGREAMQQLIAEVRGEPAPPPAPETINTLLIRESTSAPGAPAIRVELP</sequence>
<dbReference type="InterPro" id="IPR028082">
    <property type="entry name" value="Peripla_BP_I"/>
</dbReference>
<evidence type="ECO:0000259" key="4">
    <source>
        <dbReference type="PROSITE" id="PS50932"/>
    </source>
</evidence>
<dbReference type="Proteomes" id="UP001296706">
    <property type="component" value="Unassembled WGS sequence"/>
</dbReference>
<protein>
    <submittedName>
        <fullName evidence="5">LacI family transcriptional regulator</fullName>
    </submittedName>
</protein>
<comment type="caution">
    <text evidence="5">The sequence shown here is derived from an EMBL/GenBank/DDBJ whole genome shotgun (WGS) entry which is preliminary data.</text>
</comment>
<evidence type="ECO:0000256" key="1">
    <source>
        <dbReference type="ARBA" id="ARBA00023015"/>
    </source>
</evidence>
<reference evidence="5 6" key="1">
    <citation type="submission" date="2020-04" db="EMBL/GenBank/DDBJ databases">
        <authorList>
            <person name="Klaysubun C."/>
            <person name="Duangmal K."/>
            <person name="Lipun K."/>
        </authorList>
    </citation>
    <scope>NUCLEOTIDE SEQUENCE [LARGE SCALE GENOMIC DNA]</scope>
    <source>
        <strain evidence="5 6">JCM 11839</strain>
    </source>
</reference>
<evidence type="ECO:0000256" key="3">
    <source>
        <dbReference type="ARBA" id="ARBA00023163"/>
    </source>
</evidence>
<gene>
    <name evidence="5" type="ORF">HF577_00705</name>
</gene>
<keyword evidence="1" id="KW-0805">Transcription regulation</keyword>
<dbReference type="EMBL" id="JAAXKY010000001">
    <property type="protein sequence ID" value="NMH75647.1"/>
    <property type="molecule type" value="Genomic_DNA"/>
</dbReference>
<feature type="domain" description="HTH lacI-type" evidence="4">
    <location>
        <begin position="10"/>
        <end position="64"/>
    </location>
</feature>
<name>A0ABX1R5H4_9PSEU</name>
<evidence type="ECO:0000313" key="6">
    <source>
        <dbReference type="Proteomes" id="UP001296706"/>
    </source>
</evidence>
<keyword evidence="6" id="KW-1185">Reference proteome</keyword>
<proteinExistence type="predicted"/>
<dbReference type="PROSITE" id="PS00356">
    <property type="entry name" value="HTH_LACI_1"/>
    <property type="match status" value="1"/>
</dbReference>
<dbReference type="SMART" id="SM00354">
    <property type="entry name" value="HTH_LACI"/>
    <property type="match status" value="1"/>
</dbReference>
<dbReference type="SUPFAM" id="SSF53822">
    <property type="entry name" value="Periplasmic binding protein-like I"/>
    <property type="match status" value="1"/>
</dbReference>
<dbReference type="InterPro" id="IPR010982">
    <property type="entry name" value="Lambda_DNA-bd_dom_sf"/>
</dbReference>
<keyword evidence="2" id="KW-0238">DNA-binding</keyword>
<dbReference type="InterPro" id="IPR046335">
    <property type="entry name" value="LacI/GalR-like_sensor"/>
</dbReference>
<dbReference type="PANTHER" id="PTHR30146:SF153">
    <property type="entry name" value="LACTOSE OPERON REPRESSOR"/>
    <property type="match status" value="1"/>
</dbReference>
<dbReference type="Gene3D" id="3.40.50.2300">
    <property type="match status" value="2"/>
</dbReference>
<dbReference type="Gene3D" id="1.10.260.40">
    <property type="entry name" value="lambda repressor-like DNA-binding domains"/>
    <property type="match status" value="1"/>
</dbReference>